<keyword evidence="2" id="KW-1185">Reference proteome</keyword>
<organism evidence="1 2">
    <name type="scientific">Armillaria borealis</name>
    <dbReference type="NCBI Taxonomy" id="47425"/>
    <lineage>
        <taxon>Eukaryota</taxon>
        <taxon>Fungi</taxon>
        <taxon>Dikarya</taxon>
        <taxon>Basidiomycota</taxon>
        <taxon>Agaricomycotina</taxon>
        <taxon>Agaricomycetes</taxon>
        <taxon>Agaricomycetidae</taxon>
        <taxon>Agaricales</taxon>
        <taxon>Marasmiineae</taxon>
        <taxon>Physalacriaceae</taxon>
        <taxon>Armillaria</taxon>
    </lineage>
</organism>
<evidence type="ECO:0000313" key="1">
    <source>
        <dbReference type="EMBL" id="KAK0435262.1"/>
    </source>
</evidence>
<dbReference type="Proteomes" id="UP001175226">
    <property type="component" value="Unassembled WGS sequence"/>
</dbReference>
<proteinExistence type="predicted"/>
<name>A0AA39J358_9AGAR</name>
<dbReference type="AlphaFoldDB" id="A0AA39J358"/>
<dbReference type="EMBL" id="JAUEPT010000064">
    <property type="protein sequence ID" value="KAK0435262.1"/>
    <property type="molecule type" value="Genomic_DNA"/>
</dbReference>
<sequence length="350" mass="39266">MELPVLRNVLYPKGHQAHAGSENRVYQEVQWGSLLGAKEKKIRHRALYPKLKDETKLVPAALDWSSVVFAKETWQATIELNVDFCRGGGPIRILEKCNLRRRGRPRCQQSLKEDSDRAAVHYFADGFVRIPDLRDEGLLKTQLSLQCIYIEAKAQYPTIVDFWTSSDDGSATVGWEVLIGKTIAKGASRCSLATSCWVEVKETLEDPSELEVACNFNLPRVCGPNLYDWTRTGETESHQSHHSRLVPPKWDELHTSPFKPQGLMPQDISRTVLGLSAGRSDTCKRFLTTIYTEKTSPNIDIDFLGAGRRWGDSSRRNRPKQRLLARGTRVMLHGGPARCSGVLAIPPASS</sequence>
<gene>
    <name evidence="1" type="ORF">EV421DRAFT_1987208</name>
</gene>
<reference evidence="1" key="1">
    <citation type="submission" date="2023-06" db="EMBL/GenBank/DDBJ databases">
        <authorList>
            <consortium name="Lawrence Berkeley National Laboratory"/>
            <person name="Ahrendt S."/>
            <person name="Sahu N."/>
            <person name="Indic B."/>
            <person name="Wong-Bajracharya J."/>
            <person name="Merenyi Z."/>
            <person name="Ke H.-M."/>
            <person name="Monk M."/>
            <person name="Kocsube S."/>
            <person name="Drula E."/>
            <person name="Lipzen A."/>
            <person name="Balint B."/>
            <person name="Henrissat B."/>
            <person name="Andreopoulos B."/>
            <person name="Martin F.M."/>
            <person name="Harder C.B."/>
            <person name="Rigling D."/>
            <person name="Ford K.L."/>
            <person name="Foster G.D."/>
            <person name="Pangilinan J."/>
            <person name="Papanicolaou A."/>
            <person name="Barry K."/>
            <person name="LaButti K."/>
            <person name="Viragh M."/>
            <person name="Koriabine M."/>
            <person name="Yan M."/>
            <person name="Riley R."/>
            <person name="Champramary S."/>
            <person name="Plett K.L."/>
            <person name="Tsai I.J."/>
            <person name="Slot J."/>
            <person name="Sipos G."/>
            <person name="Plett J."/>
            <person name="Nagy L.G."/>
            <person name="Grigoriev I.V."/>
        </authorList>
    </citation>
    <scope>NUCLEOTIDE SEQUENCE</scope>
    <source>
        <strain evidence="1">FPL87.14</strain>
    </source>
</reference>
<protein>
    <submittedName>
        <fullName evidence="1">Uncharacterized protein</fullName>
    </submittedName>
</protein>
<evidence type="ECO:0000313" key="2">
    <source>
        <dbReference type="Proteomes" id="UP001175226"/>
    </source>
</evidence>
<accession>A0AA39J358</accession>
<comment type="caution">
    <text evidence="1">The sequence shown here is derived from an EMBL/GenBank/DDBJ whole genome shotgun (WGS) entry which is preliminary data.</text>
</comment>